<dbReference type="Gene3D" id="3.20.20.70">
    <property type="entry name" value="Aldolase class I"/>
    <property type="match status" value="1"/>
</dbReference>
<dbReference type="PROSITE" id="PS01136">
    <property type="entry name" value="UPF0034"/>
    <property type="match status" value="1"/>
</dbReference>
<evidence type="ECO:0000259" key="7">
    <source>
        <dbReference type="Pfam" id="PF01207"/>
    </source>
</evidence>
<dbReference type="Pfam" id="PF01207">
    <property type="entry name" value="Dus"/>
    <property type="match status" value="1"/>
</dbReference>
<evidence type="ECO:0000256" key="3">
    <source>
        <dbReference type="ARBA" id="ARBA00022643"/>
    </source>
</evidence>
<dbReference type="GO" id="GO:0050660">
    <property type="term" value="F:flavin adenine dinucleotide binding"/>
    <property type="evidence" value="ECO:0007669"/>
    <property type="project" value="InterPro"/>
</dbReference>
<evidence type="ECO:0000256" key="5">
    <source>
        <dbReference type="ARBA" id="ARBA00023002"/>
    </source>
</evidence>
<dbReference type="PANTHER" id="PTHR11082">
    <property type="entry name" value="TRNA-DIHYDROURIDINE SYNTHASE"/>
    <property type="match status" value="1"/>
</dbReference>
<dbReference type="OrthoDB" id="9977870at2759"/>
<dbReference type="Pfam" id="PF04000">
    <property type="entry name" value="Sas10_Utp3"/>
    <property type="match status" value="1"/>
</dbReference>
<feature type="region of interest" description="Disordered" evidence="6">
    <location>
        <begin position="484"/>
        <end position="515"/>
    </location>
</feature>
<keyword evidence="4" id="KW-0819">tRNA processing</keyword>
<accession>A0A7R8ZVI7</accession>
<evidence type="ECO:0000256" key="6">
    <source>
        <dbReference type="SAM" id="MobiDB-lite"/>
    </source>
</evidence>
<feature type="domain" description="DUS-like FMN-binding" evidence="7">
    <location>
        <begin position="37"/>
        <end position="331"/>
    </location>
</feature>
<feature type="compositionally biased region" description="Basic residues" evidence="6">
    <location>
        <begin position="648"/>
        <end position="681"/>
    </location>
</feature>
<dbReference type="SUPFAM" id="SSF51395">
    <property type="entry name" value="FMN-linked oxidoreductases"/>
    <property type="match status" value="1"/>
</dbReference>
<comment type="cofactor">
    <cofactor evidence="1">
        <name>FMN</name>
        <dbReference type="ChEBI" id="CHEBI:58210"/>
    </cofactor>
</comment>
<name>A0A7R8ZVI7_9CRUS</name>
<dbReference type="AlphaFoldDB" id="A0A7R8ZVI7"/>
<dbReference type="InterPro" id="IPR035587">
    <property type="entry name" value="DUS-like_FMN-bd"/>
</dbReference>
<gene>
    <name evidence="8" type="ORF">CTOB1V02_LOCUS11109</name>
</gene>
<feature type="region of interest" description="Disordered" evidence="6">
    <location>
        <begin position="634"/>
        <end position="681"/>
    </location>
</feature>
<keyword evidence="2" id="KW-0285">Flavoprotein</keyword>
<keyword evidence="5" id="KW-0560">Oxidoreductase</keyword>
<dbReference type="EMBL" id="OB665971">
    <property type="protein sequence ID" value="CAD7233286.1"/>
    <property type="molecule type" value="Genomic_DNA"/>
</dbReference>
<evidence type="ECO:0000313" key="8">
    <source>
        <dbReference type="EMBL" id="CAD7233286.1"/>
    </source>
</evidence>
<dbReference type="InterPro" id="IPR007146">
    <property type="entry name" value="Sas10/Utp3/C1D"/>
</dbReference>
<dbReference type="InterPro" id="IPR018517">
    <property type="entry name" value="tRNA_hU_synthase_CS"/>
</dbReference>
<evidence type="ECO:0000256" key="1">
    <source>
        <dbReference type="ARBA" id="ARBA00001917"/>
    </source>
</evidence>
<dbReference type="PANTHER" id="PTHR11082:SF31">
    <property type="entry name" value="TRNA-DIHYDROURIDINE(20A_20B) SYNTHASE [NAD(P)+]-LIKE"/>
    <property type="match status" value="1"/>
</dbReference>
<reference evidence="8" key="1">
    <citation type="submission" date="2020-11" db="EMBL/GenBank/DDBJ databases">
        <authorList>
            <person name="Tran Van P."/>
        </authorList>
    </citation>
    <scope>NUCLEOTIDE SEQUENCE</scope>
</reference>
<evidence type="ECO:0000256" key="4">
    <source>
        <dbReference type="ARBA" id="ARBA00022694"/>
    </source>
</evidence>
<feature type="compositionally biased region" description="Acidic residues" evidence="6">
    <location>
        <begin position="489"/>
        <end position="502"/>
    </location>
</feature>
<keyword evidence="3" id="KW-0288">FMN</keyword>
<dbReference type="InterPro" id="IPR013785">
    <property type="entry name" value="Aldolase_TIM"/>
</dbReference>
<dbReference type="GO" id="GO:0017150">
    <property type="term" value="F:tRNA dihydrouridine synthase activity"/>
    <property type="evidence" value="ECO:0007669"/>
    <property type="project" value="InterPro"/>
</dbReference>
<feature type="compositionally biased region" description="Basic and acidic residues" evidence="6">
    <location>
        <begin position="583"/>
        <end position="603"/>
    </location>
</feature>
<evidence type="ECO:0000256" key="2">
    <source>
        <dbReference type="ARBA" id="ARBA00022630"/>
    </source>
</evidence>
<protein>
    <recommendedName>
        <fullName evidence="7">DUS-like FMN-binding domain-containing protein</fullName>
    </recommendedName>
</protein>
<proteinExistence type="predicted"/>
<feature type="region of interest" description="Disordered" evidence="6">
    <location>
        <begin position="583"/>
        <end position="610"/>
    </location>
</feature>
<sequence>MVAVTEVVHGTYGELRDSTENPVLWILRDPSTCAQICAPMVRYSKLAFRRLVREFGCHIAYTPMIIADSFVQSEKAREVEFSTSPDDRPLVVQFAASDPVVFGQAASLVSRQADGVGLNCGCPQRWAMEKGLGASLLKDPEKIREMVRSVRNAGVEDSFSVSVKIRLLQTPEKSLDLCRQIEAAGAAYVCVHGRKTHERPADAVNYEAIRLIKDALQIPLVANGDIKTMEDVRRIQEMTSVNGVMVARGLLKNPALFQGSVTTPLECVRRWTELAEEHDVPFCTMHHHLMFMVARSLPKAQRKIFNALPSTEQVLEFLQKTSGCSTMPVSEEAVDDLPDEAETARELPALVGLLSEINKELEPVLETLKQKRELIRLRQDEALQDEEGISLLALKNEIFAQYLLDLALVIQRKVEGQSLQGDEEEDDVVWRLVEGRVYLERIRPIERLLKYPIDKLIKAATDEDGTVGPSDPLSYRSNLASLMSAASLSEDEEDEDEEEDDLLQAPKKEKGKGGVYVPPKMSAVFYDDDEKESREKRRLELVKKKMLSSDIMRDLRSEFMDSPEEVFETATVVRRRKLEAQKEKEAYEEERMVRLPQSRKADRSGSNARLSTIGSLGKELTKMGAFRDALTEDGDFLTSLPGGEKTGTKKKKKKSSGKTGKKRKMKFKIKSHRAKKPRRTL</sequence>
<organism evidence="8">
    <name type="scientific">Cyprideis torosa</name>
    <dbReference type="NCBI Taxonomy" id="163714"/>
    <lineage>
        <taxon>Eukaryota</taxon>
        <taxon>Metazoa</taxon>
        <taxon>Ecdysozoa</taxon>
        <taxon>Arthropoda</taxon>
        <taxon>Crustacea</taxon>
        <taxon>Oligostraca</taxon>
        <taxon>Ostracoda</taxon>
        <taxon>Podocopa</taxon>
        <taxon>Podocopida</taxon>
        <taxon>Cytherocopina</taxon>
        <taxon>Cytheroidea</taxon>
        <taxon>Cytherideidae</taxon>
        <taxon>Cyprideis</taxon>
    </lineage>
</organism>
<dbReference type="CDD" id="cd02801">
    <property type="entry name" value="DUS_like_FMN"/>
    <property type="match status" value="1"/>
</dbReference>